<keyword evidence="2" id="KW-1185">Reference proteome</keyword>
<sequence>MQTMVKDVNVVEDIGYALVLIVETSIDSCQSILLSTMASEENIVLIDWSPELKLFKMVKSNVVVSNHLFQHLLEIKKLVFLQKISPFHHYSQQESTSQNLRPMMIKSLPS</sequence>
<dbReference type="AlphaFoldDB" id="A0AAV3PS43"/>
<comment type="caution">
    <text evidence="1">The sequence shown here is derived from an EMBL/GenBank/DDBJ whole genome shotgun (WGS) entry which is preliminary data.</text>
</comment>
<accession>A0AAV3PS43</accession>
<proteinExistence type="predicted"/>
<dbReference type="Proteomes" id="UP001454036">
    <property type="component" value="Unassembled WGS sequence"/>
</dbReference>
<gene>
    <name evidence="1" type="ORF">LIER_11147</name>
</gene>
<dbReference type="EMBL" id="BAABME010002039">
    <property type="protein sequence ID" value="GAA0152742.1"/>
    <property type="molecule type" value="Genomic_DNA"/>
</dbReference>
<name>A0AAV3PS43_LITER</name>
<evidence type="ECO:0000313" key="2">
    <source>
        <dbReference type="Proteomes" id="UP001454036"/>
    </source>
</evidence>
<reference evidence="1 2" key="1">
    <citation type="submission" date="2024-01" db="EMBL/GenBank/DDBJ databases">
        <title>The complete chloroplast genome sequence of Lithospermum erythrorhizon: insights into the phylogenetic relationship among Boraginaceae species and the maternal lineages of purple gromwells.</title>
        <authorList>
            <person name="Okada T."/>
            <person name="Watanabe K."/>
        </authorList>
    </citation>
    <scope>NUCLEOTIDE SEQUENCE [LARGE SCALE GENOMIC DNA]</scope>
</reference>
<evidence type="ECO:0000313" key="1">
    <source>
        <dbReference type="EMBL" id="GAA0152742.1"/>
    </source>
</evidence>
<protein>
    <submittedName>
        <fullName evidence="1">Uncharacterized protein</fullName>
    </submittedName>
</protein>
<organism evidence="1 2">
    <name type="scientific">Lithospermum erythrorhizon</name>
    <name type="common">Purple gromwell</name>
    <name type="synonym">Lithospermum officinale var. erythrorhizon</name>
    <dbReference type="NCBI Taxonomy" id="34254"/>
    <lineage>
        <taxon>Eukaryota</taxon>
        <taxon>Viridiplantae</taxon>
        <taxon>Streptophyta</taxon>
        <taxon>Embryophyta</taxon>
        <taxon>Tracheophyta</taxon>
        <taxon>Spermatophyta</taxon>
        <taxon>Magnoliopsida</taxon>
        <taxon>eudicotyledons</taxon>
        <taxon>Gunneridae</taxon>
        <taxon>Pentapetalae</taxon>
        <taxon>asterids</taxon>
        <taxon>lamiids</taxon>
        <taxon>Boraginales</taxon>
        <taxon>Boraginaceae</taxon>
        <taxon>Boraginoideae</taxon>
        <taxon>Lithospermeae</taxon>
        <taxon>Lithospermum</taxon>
    </lineage>
</organism>